<dbReference type="Pfam" id="PF02195">
    <property type="entry name" value="ParB_N"/>
    <property type="match status" value="1"/>
</dbReference>
<sequence length="154" mass="17798">MCQWFRSHFYLFGSDSSDSSGAHRPQNMAQSDRVDLKTCKRLPEHLSIQAAHIYEIHNVPMRVLIRPFPSVLDEKKVKSLMETIEDPKTVDLVPPIDILWIIGRKGGDYYYSFGGCHRYEAYKRLEREFIPCKIFKSTINDLQSYLGGSTPDLV</sequence>
<name>A0A3S1BDI9_ELYCH</name>
<evidence type="ECO:0000256" key="7">
    <source>
        <dbReference type="ARBA" id="ARBA00023002"/>
    </source>
</evidence>
<feature type="domain" description="ParB-like N-terminal" evidence="10">
    <location>
        <begin position="55"/>
        <end position="145"/>
    </location>
</feature>
<dbReference type="FunFam" id="3.90.1530.10:FF:000001">
    <property type="entry name" value="Sulfiredoxin"/>
    <property type="match status" value="1"/>
</dbReference>
<keyword evidence="5" id="KW-0067">ATP-binding</keyword>
<evidence type="ECO:0000313" key="11">
    <source>
        <dbReference type="EMBL" id="RUS81480.1"/>
    </source>
</evidence>
<comment type="catalytic activity">
    <reaction evidence="9">
        <text>S-hydroxy-S-oxy-L-cysteinyl-[peroxiredoxin] + [protein]-dithiol + ATP = S-hydroxy-L-cysteinyl-[peroxiredoxin] + [protein]-disulfide + ADP + phosphate</text>
        <dbReference type="Rhea" id="RHEA:17545"/>
        <dbReference type="Rhea" id="RHEA-COMP:10593"/>
        <dbReference type="Rhea" id="RHEA-COMP:10594"/>
        <dbReference type="Rhea" id="RHEA-COMP:13681"/>
        <dbReference type="Rhea" id="RHEA-COMP:17976"/>
        <dbReference type="ChEBI" id="CHEBI:29950"/>
        <dbReference type="ChEBI" id="CHEBI:30616"/>
        <dbReference type="ChEBI" id="CHEBI:43474"/>
        <dbReference type="ChEBI" id="CHEBI:50058"/>
        <dbReference type="ChEBI" id="CHEBI:61973"/>
        <dbReference type="ChEBI" id="CHEBI:61974"/>
        <dbReference type="ChEBI" id="CHEBI:456216"/>
        <dbReference type="EC" id="1.8.98.2"/>
    </reaction>
</comment>
<keyword evidence="3" id="KW-0488">Methylation</keyword>
<dbReference type="GO" id="GO:0034599">
    <property type="term" value="P:cellular response to oxidative stress"/>
    <property type="evidence" value="ECO:0007669"/>
    <property type="project" value="TreeGrafter"/>
</dbReference>
<evidence type="ECO:0000313" key="12">
    <source>
        <dbReference type="Proteomes" id="UP000271974"/>
    </source>
</evidence>
<keyword evidence="12" id="KW-1185">Reference proteome</keyword>
<evidence type="ECO:0000256" key="1">
    <source>
        <dbReference type="ARBA" id="ARBA00009609"/>
    </source>
</evidence>
<dbReference type="AlphaFoldDB" id="A0A3S1BDI9"/>
<keyword evidence="4" id="KW-0547">Nucleotide-binding</keyword>
<evidence type="ECO:0000259" key="10">
    <source>
        <dbReference type="Pfam" id="PF02195"/>
    </source>
</evidence>
<dbReference type="CDD" id="cd16395">
    <property type="entry name" value="Srx"/>
    <property type="match status" value="1"/>
</dbReference>
<gene>
    <name evidence="11" type="ORF">EGW08_010778</name>
</gene>
<dbReference type="GO" id="GO:0005524">
    <property type="term" value="F:ATP binding"/>
    <property type="evidence" value="ECO:0007669"/>
    <property type="project" value="UniProtKB-KW"/>
</dbReference>
<comment type="similarity">
    <text evidence="1">Belongs to the sulfiredoxin family.</text>
</comment>
<reference evidence="11 12" key="1">
    <citation type="submission" date="2019-01" db="EMBL/GenBank/DDBJ databases">
        <title>A draft genome assembly of the solar-powered sea slug Elysia chlorotica.</title>
        <authorList>
            <person name="Cai H."/>
            <person name="Li Q."/>
            <person name="Fang X."/>
            <person name="Li J."/>
            <person name="Curtis N.E."/>
            <person name="Altenburger A."/>
            <person name="Shibata T."/>
            <person name="Feng M."/>
            <person name="Maeda T."/>
            <person name="Schwartz J.A."/>
            <person name="Shigenobu S."/>
            <person name="Lundholm N."/>
            <person name="Nishiyama T."/>
            <person name="Yang H."/>
            <person name="Hasebe M."/>
            <person name="Li S."/>
            <person name="Pierce S.K."/>
            <person name="Wang J."/>
        </authorList>
    </citation>
    <scope>NUCLEOTIDE SEQUENCE [LARGE SCALE GENOMIC DNA]</scope>
    <source>
        <strain evidence="11">EC2010</strain>
        <tissue evidence="11">Whole organism of an adult</tissue>
    </source>
</reference>
<dbReference type="EMBL" id="RQTK01000336">
    <property type="protein sequence ID" value="RUS81480.1"/>
    <property type="molecule type" value="Genomic_DNA"/>
</dbReference>
<dbReference type="InterPro" id="IPR036086">
    <property type="entry name" value="ParB/Sulfiredoxin_sf"/>
</dbReference>
<keyword evidence="7" id="KW-0560">Oxidoreductase</keyword>
<dbReference type="EC" id="1.8.98.2" evidence="2"/>
<dbReference type="OrthoDB" id="10023328at2759"/>
<organism evidence="11 12">
    <name type="scientific">Elysia chlorotica</name>
    <name type="common">Eastern emerald elysia</name>
    <name type="synonym">Sea slug</name>
    <dbReference type="NCBI Taxonomy" id="188477"/>
    <lineage>
        <taxon>Eukaryota</taxon>
        <taxon>Metazoa</taxon>
        <taxon>Spiralia</taxon>
        <taxon>Lophotrochozoa</taxon>
        <taxon>Mollusca</taxon>
        <taxon>Gastropoda</taxon>
        <taxon>Heterobranchia</taxon>
        <taxon>Euthyneura</taxon>
        <taxon>Panpulmonata</taxon>
        <taxon>Sacoglossa</taxon>
        <taxon>Placobranchoidea</taxon>
        <taxon>Plakobranchidae</taxon>
        <taxon>Elysia</taxon>
    </lineage>
</organism>
<evidence type="ECO:0000256" key="8">
    <source>
        <dbReference type="ARBA" id="ARBA00023157"/>
    </source>
</evidence>
<evidence type="ECO:0000256" key="9">
    <source>
        <dbReference type="ARBA" id="ARBA00047514"/>
    </source>
</evidence>
<keyword evidence="6" id="KW-0049">Antioxidant</keyword>
<dbReference type="SUPFAM" id="SSF110849">
    <property type="entry name" value="ParB/Sulfiredoxin"/>
    <property type="match status" value="1"/>
</dbReference>
<protein>
    <recommendedName>
        <fullName evidence="2">sulfiredoxin</fullName>
        <ecNumber evidence="2">1.8.98.2</ecNumber>
    </recommendedName>
</protein>
<proteinExistence type="inferred from homology"/>
<dbReference type="PANTHER" id="PTHR21348">
    <property type="match status" value="1"/>
</dbReference>
<dbReference type="GO" id="GO:0032542">
    <property type="term" value="F:sulfiredoxin activity"/>
    <property type="evidence" value="ECO:0007669"/>
    <property type="project" value="UniProtKB-EC"/>
</dbReference>
<evidence type="ECO:0000256" key="5">
    <source>
        <dbReference type="ARBA" id="ARBA00022840"/>
    </source>
</evidence>
<keyword evidence="8" id="KW-1015">Disulfide bond</keyword>
<dbReference type="InterPro" id="IPR016692">
    <property type="entry name" value="Sulfiredoxin"/>
</dbReference>
<dbReference type="GO" id="GO:0005737">
    <property type="term" value="C:cytoplasm"/>
    <property type="evidence" value="ECO:0007669"/>
    <property type="project" value="TreeGrafter"/>
</dbReference>
<comment type="caution">
    <text evidence="11">The sequence shown here is derived from an EMBL/GenBank/DDBJ whole genome shotgun (WGS) entry which is preliminary data.</text>
</comment>
<evidence type="ECO:0000256" key="3">
    <source>
        <dbReference type="ARBA" id="ARBA00022481"/>
    </source>
</evidence>
<evidence type="ECO:0000256" key="4">
    <source>
        <dbReference type="ARBA" id="ARBA00022741"/>
    </source>
</evidence>
<dbReference type="Proteomes" id="UP000271974">
    <property type="component" value="Unassembled WGS sequence"/>
</dbReference>
<dbReference type="PANTHER" id="PTHR21348:SF2">
    <property type="entry name" value="SULFIREDOXIN-1"/>
    <property type="match status" value="1"/>
</dbReference>
<accession>A0A3S1BDI9</accession>
<dbReference type="STRING" id="188477.A0A3S1BDI9"/>
<dbReference type="Gene3D" id="3.90.1530.10">
    <property type="entry name" value="Conserved hypothetical protein from pyrococcus furiosus pfu- 392566-001, ParB domain"/>
    <property type="match status" value="1"/>
</dbReference>
<dbReference type="InterPro" id="IPR003115">
    <property type="entry name" value="ParB_N"/>
</dbReference>
<evidence type="ECO:0000256" key="6">
    <source>
        <dbReference type="ARBA" id="ARBA00022862"/>
    </source>
</evidence>
<evidence type="ECO:0000256" key="2">
    <source>
        <dbReference type="ARBA" id="ARBA00013055"/>
    </source>
</evidence>